<dbReference type="PROSITE" id="PS00530">
    <property type="entry name" value="RNASE_T2_1"/>
    <property type="match status" value="1"/>
</dbReference>
<keyword evidence="5" id="KW-0378">Hydrolase</keyword>
<dbReference type="PANTHER" id="PTHR11240:SF22">
    <property type="entry name" value="RIBONUCLEASE T2"/>
    <property type="match status" value="1"/>
</dbReference>
<dbReference type="InterPro" id="IPR036430">
    <property type="entry name" value="RNase_T2-like_sf"/>
</dbReference>
<proteinExistence type="inferred from homology"/>
<sequence>MRPSRPNVDAMHCLVVFFTLIALSTVSVNAAQVENVTYFMFSQQWSPGYCSGALQNKRCITENERNFWTIHGLWPSSNKSIQPEFCNTTMRYNATVLKPLEERMNLYWPSVTVSNFNIFWKHEWQKHGTCATMVPQLNGLLNFFNGTLNLYLHHNITEYLLNSGVVPSSTKPYKLQDIREALLDDVKESVNFVCYNNKNYTAPVLAEIRLCMDRELQPINCAYRSSGCGKGDVYYIPHDKDVASPLLPPSTWLLNISWILALSAIPVPQHLLDTCPQRHSRSSTQAPPLIRRTHSNRSCRQS</sequence>
<dbReference type="CDD" id="cd00374">
    <property type="entry name" value="RNase_T2"/>
    <property type="match status" value="1"/>
</dbReference>
<dbReference type="InterPro" id="IPR033130">
    <property type="entry name" value="RNase_T2_His_AS_2"/>
</dbReference>
<dbReference type="InterPro" id="IPR018188">
    <property type="entry name" value="RNase_T2_His_AS_1"/>
</dbReference>
<evidence type="ECO:0000313" key="5">
    <source>
        <dbReference type="EMBL" id="MXU98020.1"/>
    </source>
</evidence>
<dbReference type="Gene3D" id="3.90.730.10">
    <property type="entry name" value="Ribonuclease T2-like"/>
    <property type="match status" value="1"/>
</dbReference>
<evidence type="ECO:0000256" key="3">
    <source>
        <dbReference type="SAM" id="MobiDB-lite"/>
    </source>
</evidence>
<feature type="signal peptide" evidence="4">
    <location>
        <begin position="1"/>
        <end position="30"/>
    </location>
</feature>
<evidence type="ECO:0000256" key="4">
    <source>
        <dbReference type="SAM" id="SignalP"/>
    </source>
</evidence>
<dbReference type="GO" id="GO:0033897">
    <property type="term" value="F:ribonuclease T2 activity"/>
    <property type="evidence" value="ECO:0007669"/>
    <property type="project" value="InterPro"/>
</dbReference>
<keyword evidence="4" id="KW-0732">Signal</keyword>
<keyword evidence="5" id="KW-0540">Nuclease</keyword>
<feature type="compositionally biased region" description="Basic residues" evidence="3">
    <location>
        <begin position="291"/>
        <end position="302"/>
    </location>
</feature>
<comment type="similarity">
    <text evidence="1 2">Belongs to the RNase T2 family.</text>
</comment>
<evidence type="ECO:0000256" key="1">
    <source>
        <dbReference type="ARBA" id="ARBA00007469"/>
    </source>
</evidence>
<dbReference type="Pfam" id="PF00445">
    <property type="entry name" value="Ribonuclease_T2"/>
    <property type="match status" value="1"/>
</dbReference>
<dbReference type="AlphaFoldDB" id="A0A6B0V6V1"/>
<evidence type="ECO:0000256" key="2">
    <source>
        <dbReference type="RuleBase" id="RU004328"/>
    </source>
</evidence>
<dbReference type="GO" id="GO:0003723">
    <property type="term" value="F:RNA binding"/>
    <property type="evidence" value="ECO:0007669"/>
    <property type="project" value="InterPro"/>
</dbReference>
<dbReference type="PROSITE" id="PS00531">
    <property type="entry name" value="RNASE_T2_2"/>
    <property type="match status" value="1"/>
</dbReference>
<protein>
    <submittedName>
        <fullName evidence="5">Putative endonuclease</fullName>
    </submittedName>
</protein>
<reference evidence="5" key="1">
    <citation type="submission" date="2019-12" db="EMBL/GenBank/DDBJ databases">
        <title>An insight into the sialome of adult female Ixodes ricinus ticks feeding for 6 days.</title>
        <authorList>
            <person name="Perner J."/>
            <person name="Ribeiro J.M.C."/>
        </authorList>
    </citation>
    <scope>NUCLEOTIDE SEQUENCE</scope>
    <source>
        <strain evidence="5">Semi-engorged</strain>
        <tissue evidence="5">Salivary glands</tissue>
    </source>
</reference>
<accession>A0A6B0V6V1</accession>
<organism evidence="5">
    <name type="scientific">Ixodes ricinus</name>
    <name type="common">Common tick</name>
    <name type="synonym">Acarus ricinus</name>
    <dbReference type="NCBI Taxonomy" id="34613"/>
    <lineage>
        <taxon>Eukaryota</taxon>
        <taxon>Metazoa</taxon>
        <taxon>Ecdysozoa</taxon>
        <taxon>Arthropoda</taxon>
        <taxon>Chelicerata</taxon>
        <taxon>Arachnida</taxon>
        <taxon>Acari</taxon>
        <taxon>Parasitiformes</taxon>
        <taxon>Ixodida</taxon>
        <taxon>Ixodoidea</taxon>
        <taxon>Ixodidae</taxon>
        <taxon>Ixodinae</taxon>
        <taxon>Ixodes</taxon>
    </lineage>
</organism>
<feature type="chain" id="PRO_5025554509" evidence="4">
    <location>
        <begin position="31"/>
        <end position="302"/>
    </location>
</feature>
<keyword evidence="5" id="KW-0255">Endonuclease</keyword>
<dbReference type="InterPro" id="IPR001568">
    <property type="entry name" value="RNase_T2-like"/>
</dbReference>
<dbReference type="GO" id="GO:0005576">
    <property type="term" value="C:extracellular region"/>
    <property type="evidence" value="ECO:0007669"/>
    <property type="project" value="TreeGrafter"/>
</dbReference>
<dbReference type="SUPFAM" id="SSF55895">
    <property type="entry name" value="Ribonuclease Rh-like"/>
    <property type="match status" value="1"/>
</dbReference>
<feature type="region of interest" description="Disordered" evidence="3">
    <location>
        <begin position="276"/>
        <end position="302"/>
    </location>
</feature>
<name>A0A6B0V6V1_IXORI</name>
<dbReference type="PANTHER" id="PTHR11240">
    <property type="entry name" value="RIBONUCLEASE T2"/>
    <property type="match status" value="1"/>
</dbReference>
<dbReference type="GO" id="GO:0006401">
    <property type="term" value="P:RNA catabolic process"/>
    <property type="evidence" value="ECO:0007669"/>
    <property type="project" value="TreeGrafter"/>
</dbReference>
<dbReference type="EMBL" id="GIFC01015937">
    <property type="protein sequence ID" value="MXU98020.1"/>
    <property type="molecule type" value="Transcribed_RNA"/>
</dbReference>